<dbReference type="InterPro" id="IPR007409">
    <property type="entry name" value="Restrct_endonuc_type1_HsdR_N"/>
</dbReference>
<reference evidence="3 4" key="1">
    <citation type="submission" date="2022-10" db="EMBL/GenBank/DDBJ databases">
        <title>High-quality genome sequences of two octocoral-associated bacteria, Endozoicomonas euniceicola EF212 and Endozoicomonas gorgoniicola PS125.</title>
        <authorList>
            <person name="Chiou Y.-J."/>
            <person name="Chen Y.-H."/>
        </authorList>
    </citation>
    <scope>NUCLEOTIDE SEQUENCE [LARGE SCALE GENOMIC DNA]</scope>
    <source>
        <strain evidence="3 4">PS125</strain>
    </source>
</reference>
<dbReference type="Gene3D" id="3.40.50.300">
    <property type="entry name" value="P-loop containing nucleotide triphosphate hydrolases"/>
    <property type="match status" value="2"/>
</dbReference>
<organism evidence="3 4">
    <name type="scientific">Endozoicomonas gorgoniicola</name>
    <dbReference type="NCBI Taxonomy" id="1234144"/>
    <lineage>
        <taxon>Bacteria</taxon>
        <taxon>Pseudomonadati</taxon>
        <taxon>Pseudomonadota</taxon>
        <taxon>Gammaproteobacteria</taxon>
        <taxon>Oceanospirillales</taxon>
        <taxon>Endozoicomonadaceae</taxon>
        <taxon>Endozoicomonas</taxon>
    </lineage>
</organism>
<dbReference type="Pfam" id="PF04313">
    <property type="entry name" value="HSDR_N"/>
    <property type="match status" value="1"/>
</dbReference>
<dbReference type="CDD" id="cd18799">
    <property type="entry name" value="SF2_C_EcoAI-like"/>
    <property type="match status" value="1"/>
</dbReference>
<feature type="coiled-coil region" evidence="1">
    <location>
        <begin position="144"/>
        <end position="216"/>
    </location>
</feature>
<dbReference type="InterPro" id="IPR050742">
    <property type="entry name" value="Helicase_Restrict-Modif_Enz"/>
</dbReference>
<accession>A0ABT3N422</accession>
<dbReference type="InterPro" id="IPR014001">
    <property type="entry name" value="Helicase_ATP-bd"/>
</dbReference>
<dbReference type="InterPro" id="IPR027417">
    <property type="entry name" value="P-loop_NTPase"/>
</dbReference>
<dbReference type="Pfam" id="PF13643">
    <property type="entry name" value="DUF4145"/>
    <property type="match status" value="1"/>
</dbReference>
<keyword evidence="3" id="KW-0067">ATP-binding</keyword>
<dbReference type="Gene3D" id="3.90.1570.30">
    <property type="match status" value="1"/>
</dbReference>
<dbReference type="SUPFAM" id="SSF52540">
    <property type="entry name" value="P-loop containing nucleoside triphosphate hydrolases"/>
    <property type="match status" value="2"/>
</dbReference>
<dbReference type="Pfam" id="PF04851">
    <property type="entry name" value="ResIII"/>
    <property type="match status" value="1"/>
</dbReference>
<gene>
    <name evidence="3" type="ORF">NX722_27835</name>
</gene>
<sequence length="1145" mass="130683">MNNSLNFEMLRNRWPEWASLGATAESYVYSDPESCLVKLRNYIELIVRWLYRTERLPEGYRSSLYDLVSSHSFKSAMPEQIMMKLDAIRVHGNRAAHGDRIKAADASWLLKEAHIIGAWLYLRYAGGHADDFSRFTLPPKTEQAADQSLTKQQLKKQQEQLQKAKEELEVAQQREMSILRDLQQEKEKADEFQKRLESIRKQNEQVANVLEMNEAETRRRLIDSRLIAAGWDVAGDVQNTEEVTQEHPVKEQPTKTGDGYADYVLWDEKGKPLAVIEAKSTQHNAEKGRAQAKLYADWLEKEHGQRPVIFYTNGYDIYLWDDDSSNKSSTGYPPRKLFGFYSRESLQYLMQQRTTRKNLADVPKATDIAGRLYQIETITRVAERFTEKHRKSLVVQATGTGKTRVAIALTKLLLDARWAKRVLFLCDRKELRKQARNAYNEFINDPIYVVGKSDKKYQDNSRIFIATYPGMMNIMDQFDVGYFDLIIADESHRSIYNVYGDLFKYFDALQIGLTATPVDMVSRTTFGLFSCEGRIPTANYTLEDAIADDNLVPFEVVAHTTQFLREGIKKDNLSDEQIAELEEQGIDPNTLEFDAKSVDKAIYNKDTNRAIIRNLMENGLRDKDDQLPGKSIVFARNHNHAVLLQQLFDEMYPQFSGKFCQVIDNYDPRAEQLIDDFKGGTLDGKNSTNDELTIAISVDMLDTGIDVPEVVNLVFAKPVKSKVKFWQMIGRGTRLCKDLNGPGKDKKKFLIFDHWANFDYFGMEPEDVEQTPSKPLAQKRLEAWVELAKVAQKKFEKSTVSSVAEQLLNQIEALDENSIAVQEKWQSRARLSDRKLLEQFAPQTQQRLMDDIAPLMQWQDVRGQGDAIRFDMDIIAAQTTLYTSKDKTASIAANVITRLNALPPHLAQVQQHGDLINTLREPDWWQNASFGELENARKKLRGIMHLMEKGTTPPADPPVYTDITEDSSLIKSATQESKIKSVDFKLYRQQVQGALEPLFTSSPVLVKIRNGESVTELELDELTKLVLIQNPNVDIKVLKEFYPAATAGLDQILRTMVGMDSNAVAARFAEFAATHHLTSQQLRFLDMLKNHIRDFGTVEMKQLFEQPFTRIHGEGITGVFTDMTQVMAIKEIVDSFAVNTGEPAI</sequence>
<evidence type="ECO:0000313" key="3">
    <source>
        <dbReference type="EMBL" id="MCW7556377.1"/>
    </source>
</evidence>
<dbReference type="GO" id="GO:0004386">
    <property type="term" value="F:helicase activity"/>
    <property type="evidence" value="ECO:0007669"/>
    <property type="project" value="UniProtKB-KW"/>
</dbReference>
<dbReference type="EMBL" id="JAPFCC010000001">
    <property type="protein sequence ID" value="MCW7556377.1"/>
    <property type="molecule type" value="Genomic_DNA"/>
</dbReference>
<dbReference type="InterPro" id="IPR006935">
    <property type="entry name" value="Helicase/UvrB_N"/>
</dbReference>
<dbReference type="InterPro" id="IPR013670">
    <property type="entry name" value="EcoEI_R_C_dom"/>
</dbReference>
<dbReference type="RefSeq" id="WP_262566065.1">
    <property type="nucleotide sequence ID" value="NZ_JAPFCC010000001.1"/>
</dbReference>
<dbReference type="PROSITE" id="PS51192">
    <property type="entry name" value="HELICASE_ATP_BIND_1"/>
    <property type="match status" value="1"/>
</dbReference>
<protein>
    <submittedName>
        <fullName evidence="3">DEAD/DEAH box helicase family protein</fullName>
    </submittedName>
</protein>
<dbReference type="PANTHER" id="PTHR47396:SF1">
    <property type="entry name" value="ATP-DEPENDENT HELICASE IRC3-RELATED"/>
    <property type="match status" value="1"/>
</dbReference>
<dbReference type="InterPro" id="IPR025285">
    <property type="entry name" value="DUF4145"/>
</dbReference>
<proteinExistence type="predicted"/>
<keyword evidence="3" id="KW-0378">Hydrolase</keyword>
<name>A0ABT3N422_9GAMM</name>
<dbReference type="CDD" id="cd18032">
    <property type="entry name" value="DEXHc_RE_I_III_res"/>
    <property type="match status" value="1"/>
</dbReference>
<keyword evidence="1" id="KW-0175">Coiled coil</keyword>
<evidence type="ECO:0000313" key="4">
    <source>
        <dbReference type="Proteomes" id="UP001209854"/>
    </source>
</evidence>
<feature type="domain" description="Helicase ATP-binding" evidence="2">
    <location>
        <begin position="383"/>
        <end position="535"/>
    </location>
</feature>
<dbReference type="PANTHER" id="PTHR47396">
    <property type="entry name" value="TYPE I RESTRICTION ENZYME ECOKI R PROTEIN"/>
    <property type="match status" value="1"/>
</dbReference>
<dbReference type="Pfam" id="PF08463">
    <property type="entry name" value="EcoEI_R_C"/>
    <property type="match status" value="1"/>
</dbReference>
<keyword evidence="3" id="KW-0347">Helicase</keyword>
<dbReference type="SMART" id="SM00487">
    <property type="entry name" value="DEXDc"/>
    <property type="match status" value="1"/>
</dbReference>
<evidence type="ECO:0000256" key="1">
    <source>
        <dbReference type="SAM" id="Coils"/>
    </source>
</evidence>
<keyword evidence="4" id="KW-1185">Reference proteome</keyword>
<dbReference type="Proteomes" id="UP001209854">
    <property type="component" value="Unassembled WGS sequence"/>
</dbReference>
<comment type="caution">
    <text evidence="3">The sequence shown here is derived from an EMBL/GenBank/DDBJ whole genome shotgun (WGS) entry which is preliminary data.</text>
</comment>
<evidence type="ECO:0000259" key="2">
    <source>
        <dbReference type="PROSITE" id="PS51192"/>
    </source>
</evidence>
<keyword evidence="3" id="KW-0547">Nucleotide-binding</keyword>